<dbReference type="Pfam" id="PF10101">
    <property type="entry name" value="DUF2339"/>
    <property type="match status" value="1"/>
</dbReference>
<dbReference type="AlphaFoldDB" id="A0A3B0T676"/>
<keyword evidence="2" id="KW-1133">Transmembrane helix</keyword>
<feature type="transmembrane region" description="Helical" evidence="2">
    <location>
        <begin position="316"/>
        <end position="334"/>
    </location>
</feature>
<feature type="transmembrane region" description="Helical" evidence="2">
    <location>
        <begin position="116"/>
        <end position="133"/>
    </location>
</feature>
<feature type="transmembrane region" description="Helical" evidence="2">
    <location>
        <begin position="379"/>
        <end position="397"/>
    </location>
</feature>
<keyword evidence="2" id="KW-0812">Transmembrane</keyword>
<feature type="transmembrane region" description="Helical" evidence="2">
    <location>
        <begin position="262"/>
        <end position="280"/>
    </location>
</feature>
<feature type="transmembrane region" description="Helical" evidence="2">
    <location>
        <begin position="850"/>
        <end position="868"/>
    </location>
</feature>
<organism evidence="3">
    <name type="scientific">hydrothermal vent metagenome</name>
    <dbReference type="NCBI Taxonomy" id="652676"/>
    <lineage>
        <taxon>unclassified sequences</taxon>
        <taxon>metagenomes</taxon>
        <taxon>ecological metagenomes</taxon>
    </lineage>
</organism>
<feature type="compositionally biased region" description="Basic and acidic residues" evidence="1">
    <location>
        <begin position="48"/>
        <end position="67"/>
    </location>
</feature>
<feature type="transmembrane region" description="Helical" evidence="2">
    <location>
        <begin position="285"/>
        <end position="304"/>
    </location>
</feature>
<sequence length="906" mass="98898">MGFLWFFLAAIIGFMVYALYRGQSRLKDQLDQLQVKFHELESEMIKYMRRPDQVADPQTREKTEPIKKPSIVMEPKGETAKTPRPSAKSPPPEESDSPEGSDRRLKKIEESLSSRWMVWVGGLAVALGGGFLVKYSIDSGLLSPLVRVSLGFVMGVILTIGGEILRQRRTNLGRSNLEWLKGSPDYLPGAISAAGLFSAFAAIYASYALYDILPAIGAFIALALLSFVASGLAWYQGRFFAYLGLIGGIIVPLLVSTGSENAWGLFPYLLVIICASLWAARQKAWIDVAATTLALGLLWVIIWIPVSWESSDIAPVGIYLLLIGALNSILLSGASPERPEDRSLRGMMKSRGITLVSDLVMAVTIILMVGIVRLDHYNITAGILVAAGLLAMAHAVRRSPGADMGGIMAIFGMFFLFATWHIPDLVEFKGSLPAFDRLDTAWAPTAPPGLDRFITSVLIFSGLTSLAIFMGLGRLMRRNVWASMGSIIPVVMLIITYWRIEDWGTSLTFAFAALVLACLLVLAVKKLSSEKDEGDMTPIAAYAAGATTMISLGIAMTLRDAWLSFALALQIAALAHIWRMTMVRGLRTLALILAAIVLIRLFLNGSIFDYGDGGPLPAFNWLFYGYALTAALFAYAARIFRPEGQEDRLMSVLSAGAIMLTIAFVSLELHVLTGEGGRLSSLPTELELALQTVNWVAATTILFWFEVKNNDALLGRIRKAMTFAGLSGLIIGGGLANNVMIYNAQVGTVPVFNLLMLQLLIPGLLYGYKTYIAKRAGKAKSMKLYGSIAFLVIWFWATAEVYNSFHPDGAGNITTDWEWYAYSLVWLVYAVILLLAGLRFQQAKIRQAGLAVLGIVVLKVFLVDMNQLEGLSRALSFMGLGGALIGLGYLYQKLNLKTSPDPEPVK</sequence>
<feature type="transmembrane region" description="Helical" evidence="2">
    <location>
        <begin position="480"/>
        <end position="500"/>
    </location>
</feature>
<dbReference type="PANTHER" id="PTHR38434:SF1">
    <property type="entry name" value="BLL2549 PROTEIN"/>
    <property type="match status" value="1"/>
</dbReference>
<feature type="transmembrane region" description="Helical" evidence="2">
    <location>
        <begin position="742"/>
        <end position="761"/>
    </location>
</feature>
<dbReference type="InterPro" id="IPR019286">
    <property type="entry name" value="DUF2339_TM"/>
</dbReference>
<proteinExistence type="predicted"/>
<feature type="transmembrane region" description="Helical" evidence="2">
    <location>
        <begin position="536"/>
        <end position="555"/>
    </location>
</feature>
<feature type="transmembrane region" description="Helical" evidence="2">
    <location>
        <begin position="6"/>
        <end position="22"/>
    </location>
</feature>
<feature type="transmembrane region" description="Helical" evidence="2">
    <location>
        <begin position="649"/>
        <end position="668"/>
    </location>
</feature>
<evidence type="ECO:0000256" key="2">
    <source>
        <dbReference type="SAM" id="Phobius"/>
    </source>
</evidence>
<gene>
    <name evidence="3" type="ORF">MNBD_ALPHA01-2412</name>
</gene>
<feature type="transmembrane region" description="Helical" evidence="2">
    <location>
        <begin position="404"/>
        <end position="422"/>
    </location>
</feature>
<feature type="transmembrane region" description="Helical" evidence="2">
    <location>
        <begin position="355"/>
        <end position="373"/>
    </location>
</feature>
<reference evidence="3" key="1">
    <citation type="submission" date="2018-06" db="EMBL/GenBank/DDBJ databases">
        <authorList>
            <person name="Zhirakovskaya E."/>
        </authorList>
    </citation>
    <scope>NUCLEOTIDE SEQUENCE</scope>
</reference>
<feature type="transmembrane region" description="Helical" evidence="2">
    <location>
        <begin position="453"/>
        <end position="473"/>
    </location>
</feature>
<dbReference type="PANTHER" id="PTHR38434">
    <property type="entry name" value="BLL2549 PROTEIN"/>
    <property type="match status" value="1"/>
</dbReference>
<feature type="transmembrane region" description="Helical" evidence="2">
    <location>
        <begin position="688"/>
        <end position="705"/>
    </location>
</feature>
<dbReference type="EMBL" id="UOEJ01000189">
    <property type="protein sequence ID" value="VAW04344.1"/>
    <property type="molecule type" value="Genomic_DNA"/>
</dbReference>
<feature type="transmembrane region" description="Helical" evidence="2">
    <location>
        <begin position="717"/>
        <end position="736"/>
    </location>
</feature>
<feature type="transmembrane region" description="Helical" evidence="2">
    <location>
        <begin position="561"/>
        <end position="578"/>
    </location>
</feature>
<feature type="transmembrane region" description="Helical" evidence="2">
    <location>
        <begin position="212"/>
        <end position="232"/>
    </location>
</feature>
<feature type="transmembrane region" description="Helical" evidence="2">
    <location>
        <begin position="782"/>
        <end position="799"/>
    </location>
</feature>
<protein>
    <recommendedName>
        <fullName evidence="4">DUF2339 domain-containing protein</fullName>
    </recommendedName>
</protein>
<dbReference type="InterPro" id="IPR014600">
    <property type="entry name" value="UCP035905_mem"/>
</dbReference>
<feature type="region of interest" description="Disordered" evidence="1">
    <location>
        <begin position="48"/>
        <end position="103"/>
    </location>
</feature>
<feature type="transmembrane region" description="Helical" evidence="2">
    <location>
        <begin position="506"/>
        <end position="524"/>
    </location>
</feature>
<feature type="transmembrane region" description="Helical" evidence="2">
    <location>
        <begin position="186"/>
        <end position="206"/>
    </location>
</feature>
<dbReference type="PIRSF" id="PIRSF035905">
    <property type="entry name" value="UCP035905_mp"/>
    <property type="match status" value="1"/>
</dbReference>
<name>A0A3B0T676_9ZZZZ</name>
<evidence type="ECO:0000256" key="1">
    <source>
        <dbReference type="SAM" id="MobiDB-lite"/>
    </source>
</evidence>
<evidence type="ECO:0000313" key="3">
    <source>
        <dbReference type="EMBL" id="VAW04344.1"/>
    </source>
</evidence>
<feature type="transmembrane region" description="Helical" evidence="2">
    <location>
        <begin position="874"/>
        <end position="891"/>
    </location>
</feature>
<keyword evidence="2" id="KW-0472">Membrane</keyword>
<feature type="transmembrane region" description="Helical" evidence="2">
    <location>
        <begin position="145"/>
        <end position="165"/>
    </location>
</feature>
<accession>A0A3B0T676</accession>
<evidence type="ECO:0008006" key="4">
    <source>
        <dbReference type="Google" id="ProtNLM"/>
    </source>
</evidence>
<feature type="transmembrane region" description="Helical" evidence="2">
    <location>
        <begin position="819"/>
        <end position="838"/>
    </location>
</feature>
<feature type="transmembrane region" description="Helical" evidence="2">
    <location>
        <begin position="585"/>
        <end position="603"/>
    </location>
</feature>
<feature type="transmembrane region" description="Helical" evidence="2">
    <location>
        <begin position="239"/>
        <end position="256"/>
    </location>
</feature>
<feature type="transmembrane region" description="Helical" evidence="2">
    <location>
        <begin position="618"/>
        <end position="637"/>
    </location>
</feature>